<reference evidence="4" key="1">
    <citation type="journal article" date="2015" name="MBio">
        <title>Genome-Resolved Metagenomic Analysis Reveals Roles for Candidate Phyla and Other Microbial Community Members in Biogeochemical Transformations in Oil Reservoirs.</title>
        <authorList>
            <person name="Hu P."/>
            <person name="Tom L."/>
            <person name="Singh A."/>
            <person name="Thomas B.C."/>
            <person name="Baker B.J."/>
            <person name="Piceno Y.M."/>
            <person name="Andersen G.L."/>
            <person name="Banfield J.F."/>
        </authorList>
    </citation>
    <scope>NUCLEOTIDE SEQUENCE [LARGE SCALE GENOMIC DNA]</scope>
</reference>
<evidence type="ECO:0000313" key="3">
    <source>
        <dbReference type="EMBL" id="KUK87291.1"/>
    </source>
</evidence>
<feature type="transmembrane region" description="Helical" evidence="1">
    <location>
        <begin position="358"/>
        <end position="379"/>
    </location>
</feature>
<dbReference type="Pfam" id="PF20539">
    <property type="entry name" value="DUF6754"/>
    <property type="match status" value="1"/>
</dbReference>
<feature type="domain" description="DUF6754" evidence="2">
    <location>
        <begin position="130"/>
        <end position="379"/>
    </location>
</feature>
<dbReference type="AlphaFoldDB" id="A0A101I1I3"/>
<keyword evidence="1" id="KW-0812">Transmembrane</keyword>
<dbReference type="Proteomes" id="UP000053467">
    <property type="component" value="Unassembled WGS sequence"/>
</dbReference>
<accession>A0A101I1I3</accession>
<proteinExistence type="predicted"/>
<keyword evidence="1" id="KW-0472">Membrane</keyword>
<comment type="caution">
    <text evidence="3">The sequence shown here is derived from an EMBL/GenBank/DDBJ whole genome shotgun (WGS) entry which is preliminary data.</text>
</comment>
<protein>
    <recommendedName>
        <fullName evidence="2">DUF6754 domain-containing protein</fullName>
    </recommendedName>
</protein>
<organism evidence="3 4">
    <name type="scientific">candidate division TA06 bacterium 34_109</name>
    <dbReference type="NCBI Taxonomy" id="1635277"/>
    <lineage>
        <taxon>Bacteria</taxon>
        <taxon>Bacteria division TA06</taxon>
    </lineage>
</organism>
<dbReference type="InterPro" id="IPR046642">
    <property type="entry name" value="DUF6754"/>
</dbReference>
<dbReference type="EMBL" id="LGGX01000006">
    <property type="protein sequence ID" value="KUK87291.1"/>
    <property type="molecule type" value="Genomic_DNA"/>
</dbReference>
<sequence length="400" mass="44942">MKNKILFFIFIIISSILIFPQNEILKDEPVFRVDSTIVSEFKVEDVSNDDGSRLEISCQKVLEGENYSFTLYRKEFDDTVFKTVKIFQSLPLKIVDEGLSYQKKYQYYLSVTDSSGNESEKCLIGEYSPKANLFKTDKVILFLMIIFYTMIIIYLVESVRKGKDLFVRKISGLDTLDEAVGRATEMGRPVLYVPGSSSMSDIATIASLNILGPVAKKIAEYETKLIVPNRDPIVMTVAKEVVKESYSEAGRPDVYNDNDIFFLTDSQFGYAAAISGIMTREKPATNLLLGMFWAESLIMAEAGNTTGAIQIAGTDAVTQLPFFITSCDYTIIGEELYAASAYLSREPLLLGTLKAQDYLKGFIIFVITLYFVILLISWITGGNLVFLSKILEILRFIFKS</sequence>
<name>A0A101I1I3_UNCT6</name>
<evidence type="ECO:0000313" key="4">
    <source>
        <dbReference type="Proteomes" id="UP000053467"/>
    </source>
</evidence>
<evidence type="ECO:0000256" key="1">
    <source>
        <dbReference type="SAM" id="Phobius"/>
    </source>
</evidence>
<feature type="transmembrane region" description="Helical" evidence="1">
    <location>
        <begin position="139"/>
        <end position="156"/>
    </location>
</feature>
<keyword evidence="1" id="KW-1133">Transmembrane helix</keyword>
<evidence type="ECO:0000259" key="2">
    <source>
        <dbReference type="Pfam" id="PF20539"/>
    </source>
</evidence>
<gene>
    <name evidence="3" type="ORF">XE03_0899</name>
</gene>